<feature type="domain" description="Major facilitator superfamily (MFS) profile" evidence="7">
    <location>
        <begin position="11"/>
        <end position="407"/>
    </location>
</feature>
<feature type="transmembrane region" description="Helical" evidence="6">
    <location>
        <begin position="159"/>
        <end position="183"/>
    </location>
</feature>
<keyword evidence="2" id="KW-0813">Transport</keyword>
<sequence length="419" mass="45214">MEKQKVKNRWLIALCAVGIHISIGSVYAWSNFTNPLIDKFGWNSQQVQFTFSLAILFLGLAAAFLGWYVEKYGPRVAGITAAVLFGIGVFGSGFAVHLGSLWGLYFFYGVLGGMGIGVGYIAPVSTLVKWFPDRRGLATGMAIMGFGFAAAIASPIMDIIINSLGIAATFYILGISYFVIMLLSSLYLSKPPADWSPEGYHPEEGKQDTKKRDLANLKATEALKTIRFYYLWLMLFINVTCGIAVISAAKPLAQNSVGLSTSAAATLVGIMGLFNGIGRIGWASASDYIGRSTTYLTFFVLQIILFAVLPLTSSVVLFSLFFGIIYTCYGGGFSTIPAFIGDLFGTKELGAIHGYILTAWAAAGLAGPQFAAFMNDTTGSYSSSLIFFAGFFVVALIISILTKVDIRKKQEEIRKTKAS</sequence>
<keyword evidence="3 6" id="KW-0812">Transmembrane</keyword>
<feature type="transmembrane region" description="Helical" evidence="6">
    <location>
        <begin position="317"/>
        <end position="340"/>
    </location>
</feature>
<evidence type="ECO:0000313" key="8">
    <source>
        <dbReference type="EMBL" id="UOQ45201.1"/>
    </source>
</evidence>
<reference evidence="8 9" key="1">
    <citation type="submission" date="2022-04" db="EMBL/GenBank/DDBJ databases">
        <title>Halobacillus sp. isolated from saltern.</title>
        <authorList>
            <person name="Won M."/>
            <person name="Lee C.-M."/>
            <person name="Woen H.-Y."/>
            <person name="Kwon S.-W."/>
        </authorList>
    </citation>
    <scope>NUCLEOTIDE SEQUENCE [LARGE SCALE GENOMIC DNA]</scope>
    <source>
        <strain evidence="8 9">SSBR10-3</strain>
    </source>
</reference>
<name>A0ABY4EL56_9BACI</name>
<dbReference type="Proteomes" id="UP000831787">
    <property type="component" value="Chromosome"/>
</dbReference>
<dbReference type="InterPro" id="IPR020846">
    <property type="entry name" value="MFS_dom"/>
</dbReference>
<feature type="transmembrane region" description="Helical" evidence="6">
    <location>
        <begin position="352"/>
        <end position="373"/>
    </location>
</feature>
<dbReference type="PROSITE" id="PS50850">
    <property type="entry name" value="MFS"/>
    <property type="match status" value="1"/>
</dbReference>
<dbReference type="Pfam" id="PF07690">
    <property type="entry name" value="MFS_1"/>
    <property type="match status" value="1"/>
</dbReference>
<dbReference type="PANTHER" id="PTHR11360">
    <property type="entry name" value="MONOCARBOXYLATE TRANSPORTER"/>
    <property type="match status" value="1"/>
</dbReference>
<feature type="transmembrane region" description="Helical" evidence="6">
    <location>
        <begin position="228"/>
        <end position="249"/>
    </location>
</feature>
<dbReference type="InterPro" id="IPR050327">
    <property type="entry name" value="Proton-linked_MCT"/>
</dbReference>
<feature type="transmembrane region" description="Helical" evidence="6">
    <location>
        <begin position="102"/>
        <end position="124"/>
    </location>
</feature>
<organism evidence="8 9">
    <name type="scientific">Halobacillus salinarum</name>
    <dbReference type="NCBI Taxonomy" id="2932257"/>
    <lineage>
        <taxon>Bacteria</taxon>
        <taxon>Bacillati</taxon>
        <taxon>Bacillota</taxon>
        <taxon>Bacilli</taxon>
        <taxon>Bacillales</taxon>
        <taxon>Bacillaceae</taxon>
        <taxon>Halobacillus</taxon>
    </lineage>
</organism>
<dbReference type="Gene3D" id="1.20.1250.20">
    <property type="entry name" value="MFS general substrate transporter like domains"/>
    <property type="match status" value="2"/>
</dbReference>
<keyword evidence="4 6" id="KW-1133">Transmembrane helix</keyword>
<feature type="transmembrane region" description="Helical" evidence="6">
    <location>
        <begin position="136"/>
        <end position="153"/>
    </location>
</feature>
<keyword evidence="9" id="KW-1185">Reference proteome</keyword>
<feature type="transmembrane region" description="Helical" evidence="6">
    <location>
        <begin position="261"/>
        <end position="282"/>
    </location>
</feature>
<dbReference type="EMBL" id="CP095073">
    <property type="protein sequence ID" value="UOQ45201.1"/>
    <property type="molecule type" value="Genomic_DNA"/>
</dbReference>
<evidence type="ECO:0000256" key="2">
    <source>
        <dbReference type="ARBA" id="ARBA00022448"/>
    </source>
</evidence>
<evidence type="ECO:0000256" key="6">
    <source>
        <dbReference type="SAM" id="Phobius"/>
    </source>
</evidence>
<evidence type="ECO:0000256" key="4">
    <source>
        <dbReference type="ARBA" id="ARBA00022989"/>
    </source>
</evidence>
<dbReference type="InterPro" id="IPR036259">
    <property type="entry name" value="MFS_trans_sf"/>
</dbReference>
<dbReference type="CDD" id="cd17353">
    <property type="entry name" value="MFS_OFA_like"/>
    <property type="match status" value="1"/>
</dbReference>
<dbReference type="InterPro" id="IPR011701">
    <property type="entry name" value="MFS"/>
</dbReference>
<evidence type="ECO:0000256" key="3">
    <source>
        <dbReference type="ARBA" id="ARBA00022692"/>
    </source>
</evidence>
<proteinExistence type="predicted"/>
<keyword evidence="5 6" id="KW-0472">Membrane</keyword>
<dbReference type="RefSeq" id="WP_244711742.1">
    <property type="nucleotide sequence ID" value="NZ_CP095073.1"/>
</dbReference>
<feature type="transmembrane region" description="Helical" evidence="6">
    <location>
        <begin position="385"/>
        <end position="406"/>
    </location>
</feature>
<dbReference type="SUPFAM" id="SSF103473">
    <property type="entry name" value="MFS general substrate transporter"/>
    <property type="match status" value="1"/>
</dbReference>
<feature type="transmembrane region" description="Helical" evidence="6">
    <location>
        <begin position="12"/>
        <end position="29"/>
    </location>
</feature>
<feature type="transmembrane region" description="Helical" evidence="6">
    <location>
        <begin position="294"/>
        <end position="311"/>
    </location>
</feature>
<feature type="transmembrane region" description="Helical" evidence="6">
    <location>
        <begin position="76"/>
        <end position="96"/>
    </location>
</feature>
<evidence type="ECO:0000256" key="1">
    <source>
        <dbReference type="ARBA" id="ARBA00004651"/>
    </source>
</evidence>
<protein>
    <submittedName>
        <fullName evidence="8">OFA family MFS transporter</fullName>
    </submittedName>
</protein>
<evidence type="ECO:0000313" key="9">
    <source>
        <dbReference type="Proteomes" id="UP000831787"/>
    </source>
</evidence>
<evidence type="ECO:0000259" key="7">
    <source>
        <dbReference type="PROSITE" id="PS50850"/>
    </source>
</evidence>
<gene>
    <name evidence="8" type="ORF">MUN89_04430</name>
</gene>
<feature type="transmembrane region" description="Helical" evidence="6">
    <location>
        <begin position="49"/>
        <end position="69"/>
    </location>
</feature>
<accession>A0ABY4EL56</accession>
<comment type="subcellular location">
    <subcellularLocation>
        <location evidence="1">Cell membrane</location>
        <topology evidence="1">Multi-pass membrane protein</topology>
    </subcellularLocation>
</comment>
<evidence type="ECO:0000256" key="5">
    <source>
        <dbReference type="ARBA" id="ARBA00023136"/>
    </source>
</evidence>
<dbReference type="PANTHER" id="PTHR11360:SF317">
    <property type="entry name" value="MAJOR FACILITATOR SUPERFAMILY (MFS) PROFILE DOMAIN-CONTAINING PROTEIN-RELATED"/>
    <property type="match status" value="1"/>
</dbReference>